<evidence type="ECO:0000256" key="13">
    <source>
        <dbReference type="SAM" id="MobiDB-lite"/>
    </source>
</evidence>
<evidence type="ECO:0000256" key="14">
    <source>
        <dbReference type="SAM" id="Phobius"/>
    </source>
</evidence>
<feature type="compositionally biased region" description="Polar residues" evidence="13">
    <location>
        <begin position="611"/>
        <end position="623"/>
    </location>
</feature>
<evidence type="ECO:0000256" key="10">
    <source>
        <dbReference type="ARBA" id="ARBA00023170"/>
    </source>
</evidence>
<dbReference type="EMBL" id="VJMJ01000216">
    <property type="protein sequence ID" value="KAF0726430.1"/>
    <property type="molecule type" value="Genomic_DNA"/>
</dbReference>
<dbReference type="InterPro" id="IPR005821">
    <property type="entry name" value="Ion_trans_dom"/>
</dbReference>
<keyword evidence="6" id="KW-0256">Endoplasmic reticulum</keyword>
<evidence type="ECO:0000256" key="8">
    <source>
        <dbReference type="ARBA" id="ARBA00023065"/>
    </source>
</evidence>
<dbReference type="Proteomes" id="UP000481153">
    <property type="component" value="Unassembled WGS sequence"/>
</dbReference>
<dbReference type="InterPro" id="IPR016093">
    <property type="entry name" value="MIR_motif"/>
</dbReference>
<dbReference type="InterPro" id="IPR000699">
    <property type="entry name" value="RIH_dom"/>
</dbReference>
<dbReference type="Gene3D" id="2.80.10.50">
    <property type="match status" value="2"/>
</dbReference>
<evidence type="ECO:0000256" key="11">
    <source>
        <dbReference type="ARBA" id="ARBA00023286"/>
    </source>
</evidence>
<feature type="transmembrane region" description="Helical" evidence="14">
    <location>
        <begin position="2263"/>
        <end position="2282"/>
    </location>
</feature>
<dbReference type="Pfam" id="PF08454">
    <property type="entry name" value="RIH_assoc"/>
    <property type="match status" value="1"/>
</dbReference>
<feature type="transmembrane region" description="Helical" evidence="14">
    <location>
        <begin position="2392"/>
        <end position="2418"/>
    </location>
</feature>
<keyword evidence="17" id="KW-1185">Reference proteome</keyword>
<evidence type="ECO:0000256" key="3">
    <source>
        <dbReference type="ARBA" id="ARBA00022448"/>
    </source>
</evidence>
<evidence type="ECO:0000256" key="7">
    <source>
        <dbReference type="ARBA" id="ARBA00022989"/>
    </source>
</evidence>
<dbReference type="GO" id="GO:0070679">
    <property type="term" value="F:inositol 1,4,5 trisphosphate binding"/>
    <property type="evidence" value="ECO:0007669"/>
    <property type="project" value="InterPro"/>
</dbReference>
<feature type="region of interest" description="Disordered" evidence="13">
    <location>
        <begin position="1708"/>
        <end position="1730"/>
    </location>
</feature>
<keyword evidence="9 14" id="KW-0472">Membrane</keyword>
<dbReference type="VEuPathDB" id="FungiDB:AeMF1_019067"/>
<dbReference type="InterPro" id="IPR036300">
    <property type="entry name" value="MIR_dom_sf"/>
</dbReference>
<gene>
    <name evidence="16" type="ORF">Ae201684_015318</name>
</gene>
<keyword evidence="10" id="KW-0675">Receptor</keyword>
<sequence>MTSKRKRSDLMQRMTVDRALSSSRNGWAKDLLRQDEISTLGPPSTVRDEGAQYLQMPDAPGICFLEYGMVVSLMANDKSGVMASEGFTACEVRLERILPTAFSDDSKQECQLVACHFKDCLFEVLPKMSYDATLTYEKASEYAKLNKSDSSQGFSNPLSEMRFKSESEKRVNATAYSKSHGKHVNYGQVIQLRHIKSGKFLSTKPASNETTDSFDICLSEGSSASHFVLLPRFKLRRKGEPVQLQDQIVIATDDTRLFLQTSNRIDNATSSPLLTASVSHSMQWRFLSFDTSDPVNSTAQTYRQDTNGGLKAGQCLRLFHLETGSWLGFDSTTNSLRLDGNDSNENNHHLLSPDTLWEIERICIYEGGPIHWLRHVCIRHVTSGKYLAITSQDIARHSHLKVIADRKPQAFHFRPMTHVNMRAAIPPDSVVQIQHVESNTCLHAGIATDVSDDTNGGTFSREVEAVLASNDEDTFKLVSVPQTEIDDVLLLSSYRRMLKRFVRFFESRQTRQAAASLETFLSEVLDALEAMKAFAFQDNSSDHRRQLLLRKHQYIELVTRILEVPFESWGGPYSMGYVASFREDSRTIYDPMKSNISITLDGLDDGEDEQTAQPTMPSSNPLSETGMKLLYKIIRAANVLLFRMFSNCKQSDAVSCGRSLGVLMKMLGHGFKASFPLSYLIQEKFHLTGEFKSFSRIIRDFLDLIKTQGKSIRYLQFLVVLCSANGLAVSKVQEKICDLLFIPTEGYRDDILIRTRPTQENELEVCIPTRRGDEWKSLKKFYDEYYKQNQYTSLAPYFYGLLQLYVALCADRNYKCIEILKDKFPRNCLLACVQDSDLARSIRAVLMNLLMVIHIDCDPQRPIACPNYTRNWKDTTIHIPQVDTSKYCKEDNDFFSNIKTLVLNYIEKRNGVIVVGVGELARNELTLAMMRTCHKLVEFGMFNSEITTLVGHLVDLLDCRTDSVDVKANSNEQIEYAVPFFENSVQRNKNPFARQYSEDKTARELRARPMKRFSIAGGTFPKPLVQNQVQDTMDVRFRISEGNTIVMEIKDCICATLLRLDGLRLDYQLSLTLMYIKERNLSSNITMSDKVSPLAQALAQRKSNLSCEFSLHRLAKRRLDTTLLQTLMYEHPPLVSKALELLYLQFNQHEQLIKALDQVFLLVNDTTVHLYAKLQDDVDRLRHLAETTEVWMDFTSSGDFDMAFRACALFKSLKALMQNKEGTEITRLISNLDVVQYVIAMIYSGSHFFHDLFPSKSVGPSSPQKMISNSGTLVNDVLREQQRNAIRAVYDHCMEFLFDYCNVNVLIVAQYTLTIIDFAEELPSAQAVLFSIYTNPQCDPVPNEILFQFVRWGLYYKHDREVRYLQFLCGVATSQHVRHVLLMQIVKNPQLVETQGTDDPIYISHELNLLSTIATTGQARDICSESFVSMSRLIEILETFDITPALNCAEPQQNVQPTLFSPKTLGKEASLTLGFACLKYLKDVLLRQEDCVYKMDEAQHIRLFACLRQFTLSCMRQHLASLQQMDFRGESSVEDMSLDRILKSLVPTLLAYFPKFNNKLIPDDATLKEWWSGWYIWLFSCITVRKDSEFVHDLQACVCWIDYSWKQEEKLEDLLIDGLRRSKRPSLGVGLAGMRGNEPFVLDFEKPFLEILGDVKAYRAYCSKQIVPSVADLAAIEQPIPRDEVPDGLPQLRSNTRAKSVWLPSWLSRKQKKPKSSSVMPSQRLSPRRSTYNMPKFGEYADDDSAMVHDFLKYVKDHKQTKSAIRNEMSDMMRSILFLEDSLKEEMVAYAGKRPVISTFDDVAAKLVSHFKMLKQAKYVKMSLVLLDVFSRTILSLDNVDKRRAMQTKLNSMGLTEIIIDLVAQSDDFQVFDRCIWLGIAMLDGMNSTVQEHFHKYLVQPQATDFFLKFKLRFDMLTNQSETRKSMHMMYFTPKARDQSEPANKYQSATRQFRFLQLLCEGHYLLNQKCMLGFDGSKVNLVETATMVVLELHANSSWDCMALLKQVFDTITEFCQGPCTEAQNCAAHYRFISAVNEILWRDTKALTVTALDLLRQLKAATVITLLSLLERRSDRDIHRRLVQELNLDALKANLIVVYGYFNETYDGKYDGNEACSQDSYLTMGFNIYILMQQLGEFQPSLARTFYPDQDRSKDHTYREAFGFFANRCAHVEIVWPAQPNNGVSDKNSTNDLFTIYFPLHPICICLTDRAKRRLKYDVSREANKLNDFYERTRLVISDMQHQCALRAHTWMALLTLHLSRLKMFAFVWNILLNGLIVLLNQLDATSPPYVVLVAGYIEVLFCLAILTGHCINDVPRLLLNHPRAVLPDHASPRRLHKQSHTEMPFDVSDVKETLQDIEEKLRHVGHGRLSMRQYSFWYILRVVAVDAKTMGYVALLALAVIGVVFDQPLWFSFHLLDIVNRSTELRNVSKAIVHPGRSLIHILLLYILVAYIYGIVGFTYFQQYYVKSSDNSPTQTYDGCSTMWLCFLTSLDEGLKNNGGIGGYLTPSRRDSDPLAYFRLVFDLSYYVSLILVLTNLAFGLIIDTFATLRTQHKEKEDDWKDRCFICSIDGYTFNRMTKRGFKYHTKHEHNVWQYIYLFVHIEHKPFTEYNGVEVYLATKMANHDVSFLPNHRALTLERAATLEGQETSQPSLVGSELEIMMRQVLQQQRDILDAIHVTHSSTNSSSTAAGSPTSSF</sequence>
<keyword evidence="5" id="KW-0677">Repeat</keyword>
<dbReference type="InterPro" id="IPR015925">
    <property type="entry name" value="Ryanodine_IP3_receptor"/>
</dbReference>
<dbReference type="GO" id="GO:0005789">
    <property type="term" value="C:endoplasmic reticulum membrane"/>
    <property type="evidence" value="ECO:0007669"/>
    <property type="project" value="UniProtKB-SubCell"/>
</dbReference>
<feature type="region of interest" description="Disordered" evidence="13">
    <location>
        <begin position="603"/>
        <end position="623"/>
    </location>
</feature>
<feature type="domain" description="MIR" evidence="15">
    <location>
        <begin position="307"/>
        <end position="362"/>
    </location>
</feature>
<feature type="domain" description="MIR" evidence="15">
    <location>
        <begin position="181"/>
        <end position="232"/>
    </location>
</feature>
<dbReference type="InterPro" id="IPR013662">
    <property type="entry name" value="RIH_assoc-dom"/>
</dbReference>
<dbReference type="InterPro" id="IPR035910">
    <property type="entry name" value="RyR/IP3R_RIH_dom_sf"/>
</dbReference>
<evidence type="ECO:0000313" key="16">
    <source>
        <dbReference type="EMBL" id="KAF0726430.1"/>
    </source>
</evidence>
<feature type="transmembrane region" description="Helical" evidence="14">
    <location>
        <begin position="2289"/>
        <end position="2309"/>
    </location>
</feature>
<keyword evidence="3" id="KW-0813">Transport</keyword>
<keyword evidence="11" id="KW-1071">Ligand-gated ion channel</keyword>
<feature type="transmembrane region" description="Helical" evidence="14">
    <location>
        <begin position="2524"/>
        <end position="2547"/>
    </location>
</feature>
<name>A0A6G0WH03_9STRA</name>
<dbReference type="PANTHER" id="PTHR13715">
    <property type="entry name" value="RYANODINE RECEPTOR AND IP3 RECEPTOR"/>
    <property type="match status" value="1"/>
</dbReference>
<dbReference type="GO" id="GO:0005220">
    <property type="term" value="F:inositol 1,4,5-trisphosphate-gated calcium channel activity"/>
    <property type="evidence" value="ECO:0007669"/>
    <property type="project" value="InterPro"/>
</dbReference>
<dbReference type="Pfam" id="PF08709">
    <property type="entry name" value="Ins145_P3_rec"/>
    <property type="match status" value="1"/>
</dbReference>
<dbReference type="PROSITE" id="PS50919">
    <property type="entry name" value="MIR"/>
    <property type="match status" value="2"/>
</dbReference>
<keyword evidence="8" id="KW-0406">Ion transport</keyword>
<evidence type="ECO:0000256" key="12">
    <source>
        <dbReference type="ARBA" id="ARBA00023303"/>
    </source>
</evidence>
<dbReference type="InterPro" id="IPR000493">
    <property type="entry name" value="InsP3_rcpt"/>
</dbReference>
<accession>A0A6G0WH03</accession>
<evidence type="ECO:0000256" key="2">
    <source>
        <dbReference type="ARBA" id="ARBA00009453"/>
    </source>
</evidence>
<keyword evidence="4 14" id="KW-0812">Transmembrane</keyword>
<dbReference type="SUPFAM" id="SSF100909">
    <property type="entry name" value="IP3 receptor type 1 binding core, domain 2"/>
    <property type="match status" value="1"/>
</dbReference>
<evidence type="ECO:0000256" key="4">
    <source>
        <dbReference type="ARBA" id="ARBA00022692"/>
    </source>
</evidence>
<dbReference type="PANTHER" id="PTHR13715:SF99">
    <property type="entry name" value="INOSITOL 1,4,5-TRISPHOSPHATE RECEPTOR-LIKE PROTEIN A"/>
    <property type="match status" value="1"/>
</dbReference>
<dbReference type="Gene3D" id="1.10.287.70">
    <property type="match status" value="1"/>
</dbReference>
<evidence type="ECO:0000313" key="17">
    <source>
        <dbReference type="Proteomes" id="UP000481153"/>
    </source>
</evidence>
<feature type="transmembrane region" description="Helical" evidence="14">
    <location>
        <begin position="2439"/>
        <end position="2461"/>
    </location>
</feature>
<keyword evidence="12" id="KW-0407">Ion channel</keyword>
<comment type="subcellular location">
    <subcellularLocation>
        <location evidence="1">Endoplasmic reticulum membrane</location>
        <topology evidence="1">Multi-pass membrane protein</topology>
    </subcellularLocation>
</comment>
<proteinExistence type="inferred from homology"/>
<dbReference type="CDD" id="cd23280">
    <property type="entry name" value="beta-trefoil_MIR_itr-1-like"/>
    <property type="match status" value="1"/>
</dbReference>
<dbReference type="PRINTS" id="PR00779">
    <property type="entry name" value="INSP3RECEPTR"/>
</dbReference>
<keyword evidence="7 14" id="KW-1133">Transmembrane helix</keyword>
<comment type="similarity">
    <text evidence="2">Belongs to the InsP3 receptor family.</text>
</comment>
<reference evidence="16 17" key="1">
    <citation type="submission" date="2019-07" db="EMBL/GenBank/DDBJ databases">
        <title>Genomics analysis of Aphanomyces spp. identifies a new class of oomycete effector associated with host adaptation.</title>
        <authorList>
            <person name="Gaulin E."/>
        </authorList>
    </citation>
    <scope>NUCLEOTIDE SEQUENCE [LARGE SCALE GENOMIC DNA]</scope>
    <source>
        <strain evidence="16 17">ATCC 201684</strain>
    </source>
</reference>
<dbReference type="Pfam" id="PF01365">
    <property type="entry name" value="RYDR_ITPR"/>
    <property type="match status" value="1"/>
</dbReference>
<evidence type="ECO:0000259" key="15">
    <source>
        <dbReference type="PROSITE" id="PS50919"/>
    </source>
</evidence>
<organism evidence="16 17">
    <name type="scientific">Aphanomyces euteiches</name>
    <dbReference type="NCBI Taxonomy" id="100861"/>
    <lineage>
        <taxon>Eukaryota</taxon>
        <taxon>Sar</taxon>
        <taxon>Stramenopiles</taxon>
        <taxon>Oomycota</taxon>
        <taxon>Saprolegniomycetes</taxon>
        <taxon>Saprolegniales</taxon>
        <taxon>Verrucalvaceae</taxon>
        <taxon>Aphanomyces</taxon>
    </lineage>
</organism>
<feature type="compositionally biased region" description="Polar residues" evidence="13">
    <location>
        <begin position="1716"/>
        <end position="1730"/>
    </location>
</feature>
<evidence type="ECO:0000256" key="6">
    <source>
        <dbReference type="ARBA" id="ARBA00022824"/>
    </source>
</evidence>
<comment type="caution">
    <text evidence="16">The sequence shown here is derived from an EMBL/GenBank/DDBJ whole genome shotgun (WGS) entry which is preliminary data.</text>
</comment>
<evidence type="ECO:0000256" key="9">
    <source>
        <dbReference type="ARBA" id="ARBA00023136"/>
    </source>
</evidence>
<dbReference type="SUPFAM" id="SSF82109">
    <property type="entry name" value="MIR domain"/>
    <property type="match status" value="2"/>
</dbReference>
<dbReference type="InterPro" id="IPR014821">
    <property type="entry name" value="Ins145_P3_rcpt"/>
</dbReference>
<protein>
    <recommendedName>
        <fullName evidence="15">MIR domain-containing protein</fullName>
    </recommendedName>
</protein>
<dbReference type="Pfam" id="PF02815">
    <property type="entry name" value="MIR"/>
    <property type="match status" value="1"/>
</dbReference>
<evidence type="ECO:0000256" key="5">
    <source>
        <dbReference type="ARBA" id="ARBA00022737"/>
    </source>
</evidence>
<dbReference type="Pfam" id="PF00520">
    <property type="entry name" value="Ion_trans"/>
    <property type="match status" value="1"/>
</dbReference>
<evidence type="ECO:0000256" key="1">
    <source>
        <dbReference type="ARBA" id="ARBA00004477"/>
    </source>
</evidence>